<evidence type="ECO:0000256" key="2">
    <source>
        <dbReference type="SAM" id="Phobius"/>
    </source>
</evidence>
<keyword evidence="2" id="KW-0812">Transmembrane</keyword>
<keyword evidence="2" id="KW-0472">Membrane</keyword>
<dbReference type="CDD" id="cd07719">
    <property type="entry name" value="arylsulfatase_AtsA-like_MBL-fold"/>
    <property type="match status" value="1"/>
</dbReference>
<dbReference type="GO" id="GO:0042781">
    <property type="term" value="F:3'-tRNA processing endoribonuclease activity"/>
    <property type="evidence" value="ECO:0007669"/>
    <property type="project" value="TreeGrafter"/>
</dbReference>
<dbReference type="AlphaFoldDB" id="A0A1L3JAE9"/>
<keyword evidence="5" id="KW-1185">Reference proteome</keyword>
<dbReference type="STRING" id="1913578.LPB140_03980"/>
<accession>A0A1L3JAE9</accession>
<evidence type="ECO:0000256" key="1">
    <source>
        <dbReference type="ARBA" id="ARBA00022801"/>
    </source>
</evidence>
<dbReference type="Gene3D" id="3.60.15.10">
    <property type="entry name" value="Ribonuclease Z/Hydroxyacylglutathione hydrolase-like"/>
    <property type="match status" value="1"/>
</dbReference>
<dbReference type="InterPro" id="IPR001279">
    <property type="entry name" value="Metallo-B-lactamas"/>
</dbReference>
<dbReference type="PANTHER" id="PTHR46018">
    <property type="entry name" value="ZINC PHOSPHODIESTERASE ELAC PROTEIN 1"/>
    <property type="match status" value="1"/>
</dbReference>
<dbReference type="InterPro" id="IPR044094">
    <property type="entry name" value="AtsA-like_MBL-fold"/>
</dbReference>
<dbReference type="SUPFAM" id="SSF56281">
    <property type="entry name" value="Metallo-hydrolase/oxidoreductase"/>
    <property type="match status" value="1"/>
</dbReference>
<keyword evidence="1" id="KW-0378">Hydrolase</keyword>
<feature type="domain" description="Metallo-beta-lactamase" evidence="3">
    <location>
        <begin position="112"/>
        <end position="336"/>
    </location>
</feature>
<dbReference type="SMART" id="SM00849">
    <property type="entry name" value="Lactamase_B"/>
    <property type="match status" value="1"/>
</dbReference>
<reference evidence="4 5" key="1">
    <citation type="submission" date="2016-11" db="EMBL/GenBank/DDBJ databases">
        <title>Sphingorhabdus sp. LPB0140, isolated from marine environment.</title>
        <authorList>
            <person name="Kim E."/>
            <person name="Yi H."/>
        </authorList>
    </citation>
    <scope>NUCLEOTIDE SEQUENCE [LARGE SCALE GENOMIC DNA]</scope>
    <source>
        <strain evidence="4 5">LPB0140</strain>
    </source>
</reference>
<dbReference type="EMBL" id="CP018154">
    <property type="protein sequence ID" value="APG62105.1"/>
    <property type="molecule type" value="Genomic_DNA"/>
</dbReference>
<evidence type="ECO:0000313" key="4">
    <source>
        <dbReference type="EMBL" id="APG62105.1"/>
    </source>
</evidence>
<name>A0A1L3JAE9_9SPHN</name>
<proteinExistence type="predicted"/>
<feature type="transmembrane region" description="Helical" evidence="2">
    <location>
        <begin position="32"/>
        <end position="50"/>
    </location>
</feature>
<dbReference type="Pfam" id="PF12706">
    <property type="entry name" value="Lactamase_B_2"/>
    <property type="match status" value="1"/>
</dbReference>
<evidence type="ECO:0000259" key="3">
    <source>
        <dbReference type="SMART" id="SM00849"/>
    </source>
</evidence>
<dbReference type="InterPro" id="IPR036866">
    <property type="entry name" value="RibonucZ/Hydroxyglut_hydro"/>
</dbReference>
<keyword evidence="2" id="KW-1133">Transmembrane helix</keyword>
<protein>
    <recommendedName>
        <fullName evidence="3">Metallo-beta-lactamase domain-containing protein</fullName>
    </recommendedName>
</protein>
<organism evidence="4 5">
    <name type="scientific">Sphingorhabdus lutea</name>
    <dbReference type="NCBI Taxonomy" id="1913578"/>
    <lineage>
        <taxon>Bacteria</taxon>
        <taxon>Pseudomonadati</taxon>
        <taxon>Pseudomonadota</taxon>
        <taxon>Alphaproteobacteria</taxon>
        <taxon>Sphingomonadales</taxon>
        <taxon>Sphingomonadaceae</taxon>
        <taxon>Sphingorhabdus</taxon>
    </lineage>
</organism>
<evidence type="ECO:0000313" key="5">
    <source>
        <dbReference type="Proteomes" id="UP000242561"/>
    </source>
</evidence>
<dbReference type="PANTHER" id="PTHR46018:SF2">
    <property type="entry name" value="ZINC PHOSPHODIESTERASE ELAC PROTEIN 1"/>
    <property type="match status" value="1"/>
</dbReference>
<sequence length="368" mass="39765">MALYCSHIFAAQIIGKGRGKIILYRTIYMHKYIILAVVSLFAVPHMAYAANHIHHDENIALIRQKIEPEIIAANQGEQTTCPQNMGQNIGQNFGMSLQILGTGGPIAEGSRAGSSNLIWIDGKARFLFDIGPGMFIRFGEAKANFTDLEAIFFTHAHGDHISGLPGLLNSGSFSGRTQSLQFIGPKGDEFFAGPTQILTAIYGANGILPYLGGYGDGSDNKAKISPVEIDTANKALHKIYAKDGIEIQAISVHHGPVPSLAYIVKYKGRSIIFAGDHSFLSEDFVTQLSGSNPDILVMHNVISMADGQPRGLHRDGNSIGEAAAAIKPKMLLLTHHMKRALDDKDAVLAAIKSHFTGEIIMANDLDCF</sequence>
<gene>
    <name evidence="4" type="ORF">LPB140_03980</name>
</gene>
<dbReference type="KEGG" id="sphl:LPB140_03980"/>
<dbReference type="Proteomes" id="UP000242561">
    <property type="component" value="Chromosome"/>
</dbReference>